<dbReference type="Pfam" id="PF01850">
    <property type="entry name" value="PIN"/>
    <property type="match status" value="1"/>
</dbReference>
<keyword evidence="2" id="KW-0479">Metal-binding</keyword>
<dbReference type="InterPro" id="IPR002716">
    <property type="entry name" value="PIN_dom"/>
</dbReference>
<name>A0A7W4YJW7_LEIAQ</name>
<dbReference type="InterPro" id="IPR029060">
    <property type="entry name" value="PIN-like_dom_sf"/>
</dbReference>
<dbReference type="Proteomes" id="UP000538196">
    <property type="component" value="Unassembled WGS sequence"/>
</dbReference>
<proteinExistence type="predicted"/>
<keyword evidence="3" id="KW-0378">Hydrolase</keyword>
<dbReference type="AlphaFoldDB" id="A0A7W4YJW7"/>
<feature type="domain" description="PIN" evidence="5">
    <location>
        <begin position="6"/>
        <end position="122"/>
    </location>
</feature>
<evidence type="ECO:0000313" key="6">
    <source>
        <dbReference type="EMBL" id="MBB2967074.1"/>
    </source>
</evidence>
<dbReference type="RefSeq" id="WP_021764259.1">
    <property type="nucleotide sequence ID" value="NZ_JACHVP010000001.1"/>
</dbReference>
<dbReference type="EMBL" id="JACHVP010000001">
    <property type="protein sequence ID" value="MBB2967074.1"/>
    <property type="molecule type" value="Genomic_DNA"/>
</dbReference>
<evidence type="ECO:0000313" key="7">
    <source>
        <dbReference type="Proteomes" id="UP000538196"/>
    </source>
</evidence>
<evidence type="ECO:0000256" key="2">
    <source>
        <dbReference type="ARBA" id="ARBA00022723"/>
    </source>
</evidence>
<dbReference type="SUPFAM" id="SSF88723">
    <property type="entry name" value="PIN domain-like"/>
    <property type="match status" value="1"/>
</dbReference>
<keyword evidence="1" id="KW-0540">Nuclease</keyword>
<keyword evidence="4" id="KW-0460">Magnesium</keyword>
<keyword evidence="7" id="KW-1185">Reference proteome</keyword>
<sequence length="135" mass="14920">MTVLGMLDTSVLISGLPDDVVDDIDAYRSSMICRGELIQGLVAFRSDQRRQAAAGQRRELIRTLDELPGFWLPFDRAASDSYGALTVEPRSAGRLKDALIAAHAHAVGVPLLTEDEGFTRYPEVDIRLLPQRPWA</sequence>
<evidence type="ECO:0000256" key="3">
    <source>
        <dbReference type="ARBA" id="ARBA00022801"/>
    </source>
</evidence>
<organism evidence="6 7">
    <name type="scientific">Leifsonia aquatica</name>
    <name type="common">Corynebacterium aquaticum</name>
    <dbReference type="NCBI Taxonomy" id="144185"/>
    <lineage>
        <taxon>Bacteria</taxon>
        <taxon>Bacillati</taxon>
        <taxon>Actinomycetota</taxon>
        <taxon>Actinomycetes</taxon>
        <taxon>Micrococcales</taxon>
        <taxon>Microbacteriaceae</taxon>
        <taxon>Leifsonia</taxon>
    </lineage>
</organism>
<dbReference type="GO" id="GO:0004518">
    <property type="term" value="F:nuclease activity"/>
    <property type="evidence" value="ECO:0007669"/>
    <property type="project" value="UniProtKB-KW"/>
</dbReference>
<evidence type="ECO:0000256" key="4">
    <source>
        <dbReference type="ARBA" id="ARBA00022842"/>
    </source>
</evidence>
<evidence type="ECO:0000256" key="1">
    <source>
        <dbReference type="ARBA" id="ARBA00022722"/>
    </source>
</evidence>
<accession>A0A7W4YJW7</accession>
<dbReference type="Gene3D" id="3.40.50.1010">
    <property type="entry name" value="5'-nuclease"/>
    <property type="match status" value="1"/>
</dbReference>
<comment type="caution">
    <text evidence="6">The sequence shown here is derived from an EMBL/GenBank/DDBJ whole genome shotgun (WGS) entry which is preliminary data.</text>
</comment>
<dbReference type="GO" id="GO:0046872">
    <property type="term" value="F:metal ion binding"/>
    <property type="evidence" value="ECO:0007669"/>
    <property type="project" value="UniProtKB-KW"/>
</dbReference>
<evidence type="ECO:0000259" key="5">
    <source>
        <dbReference type="Pfam" id="PF01850"/>
    </source>
</evidence>
<dbReference type="GO" id="GO:0016787">
    <property type="term" value="F:hydrolase activity"/>
    <property type="evidence" value="ECO:0007669"/>
    <property type="project" value="UniProtKB-KW"/>
</dbReference>
<protein>
    <submittedName>
        <fullName evidence="6">Putative nucleic acid-binding protein</fullName>
    </submittedName>
</protein>
<reference evidence="6 7" key="1">
    <citation type="submission" date="2020-08" db="EMBL/GenBank/DDBJ databases">
        <title>Sequencing the genomes of 1000 actinobacteria strains.</title>
        <authorList>
            <person name="Klenk H.-P."/>
        </authorList>
    </citation>
    <scope>NUCLEOTIDE SEQUENCE [LARGE SCALE GENOMIC DNA]</scope>
    <source>
        <strain evidence="6 7">DSM 20146</strain>
    </source>
</reference>
<gene>
    <name evidence="6" type="ORF">FHX33_001806</name>
</gene>